<dbReference type="STRING" id="1513793.SAMN06296036_11612"/>
<protein>
    <submittedName>
        <fullName evidence="4">Polar amino acid transport system substrate-binding protein</fullName>
    </submittedName>
</protein>
<evidence type="ECO:0000313" key="5">
    <source>
        <dbReference type="Proteomes" id="UP000192907"/>
    </source>
</evidence>
<feature type="signal peptide" evidence="2">
    <location>
        <begin position="1"/>
        <end position="23"/>
    </location>
</feature>
<name>A0A1Y6C8Q2_9BACT</name>
<reference evidence="5" key="1">
    <citation type="submission" date="2017-04" db="EMBL/GenBank/DDBJ databases">
        <authorList>
            <person name="Varghese N."/>
            <person name="Submissions S."/>
        </authorList>
    </citation>
    <scope>NUCLEOTIDE SEQUENCE [LARGE SCALE GENOMIC DNA]</scope>
    <source>
        <strain evidence="5">RKEM611</strain>
    </source>
</reference>
<organism evidence="4 5">
    <name type="scientific">Pseudobacteriovorax antillogorgiicola</name>
    <dbReference type="NCBI Taxonomy" id="1513793"/>
    <lineage>
        <taxon>Bacteria</taxon>
        <taxon>Pseudomonadati</taxon>
        <taxon>Bdellovibrionota</taxon>
        <taxon>Oligoflexia</taxon>
        <taxon>Oligoflexales</taxon>
        <taxon>Pseudobacteriovoracaceae</taxon>
        <taxon>Pseudobacteriovorax</taxon>
    </lineage>
</organism>
<dbReference type="InterPro" id="IPR001638">
    <property type="entry name" value="Solute-binding_3/MltF_N"/>
</dbReference>
<dbReference type="EMBL" id="FWZT01000016">
    <property type="protein sequence ID" value="SMF51747.1"/>
    <property type="molecule type" value="Genomic_DNA"/>
</dbReference>
<evidence type="ECO:0000256" key="2">
    <source>
        <dbReference type="SAM" id="SignalP"/>
    </source>
</evidence>
<accession>A0A1Y6C8Q2</accession>
<dbReference type="PANTHER" id="PTHR35936">
    <property type="entry name" value="MEMBRANE-BOUND LYTIC MUREIN TRANSGLYCOSYLASE F"/>
    <property type="match status" value="1"/>
</dbReference>
<dbReference type="PANTHER" id="PTHR35936:SF25">
    <property type="entry name" value="ABC TRANSPORTER SUBSTRATE-BINDING PROTEIN"/>
    <property type="match status" value="1"/>
</dbReference>
<feature type="chain" id="PRO_5012124981" evidence="2">
    <location>
        <begin position="24"/>
        <end position="272"/>
    </location>
</feature>
<evidence type="ECO:0000256" key="1">
    <source>
        <dbReference type="ARBA" id="ARBA00022729"/>
    </source>
</evidence>
<dbReference type="Proteomes" id="UP000192907">
    <property type="component" value="Unassembled WGS sequence"/>
</dbReference>
<sequence length="272" mass="31235">MKPKFIMISLVFPLLLGFTEASGSSLVTAPLVVNDPKWPPFFYGGKQPQAPGFGKEILSSCLDSIDVPYKYRFFPIARNRVGMQQGTVDLNIYSFKPSREEFLHFGKEPLFELSYHPVSLKEQEVKIKRIEDFDQYRLGHQIGFRYSDEFLEYVNQRREKGTLDETNSNISNFRKLLQKRIDVFVSTTASIGSVSKDMGIQGEIEVLPFLIRRSPYYVAISRKSPRIKQPQLLLEKIDQCIHQLKSNKSYCQVAKSYGVVFSPDDQSSLCSY</sequence>
<dbReference type="RefSeq" id="WP_159455496.1">
    <property type="nucleotide sequence ID" value="NZ_FWZT01000016.1"/>
</dbReference>
<evidence type="ECO:0000313" key="4">
    <source>
        <dbReference type="EMBL" id="SMF51747.1"/>
    </source>
</evidence>
<proteinExistence type="predicted"/>
<dbReference type="SUPFAM" id="SSF53850">
    <property type="entry name" value="Periplasmic binding protein-like II"/>
    <property type="match status" value="1"/>
</dbReference>
<dbReference type="Gene3D" id="3.40.190.10">
    <property type="entry name" value="Periplasmic binding protein-like II"/>
    <property type="match status" value="2"/>
</dbReference>
<keyword evidence="5" id="KW-1185">Reference proteome</keyword>
<dbReference type="Pfam" id="PF00497">
    <property type="entry name" value="SBP_bac_3"/>
    <property type="match status" value="1"/>
</dbReference>
<gene>
    <name evidence="4" type="ORF">SAMN06296036_11612</name>
</gene>
<feature type="domain" description="Solute-binding protein family 3/N-terminal" evidence="3">
    <location>
        <begin position="32"/>
        <end position="257"/>
    </location>
</feature>
<dbReference type="AlphaFoldDB" id="A0A1Y6C8Q2"/>
<evidence type="ECO:0000259" key="3">
    <source>
        <dbReference type="Pfam" id="PF00497"/>
    </source>
</evidence>
<keyword evidence="1 2" id="KW-0732">Signal</keyword>